<evidence type="ECO:0000256" key="1">
    <source>
        <dbReference type="SAM" id="Coils"/>
    </source>
</evidence>
<feature type="compositionally biased region" description="Pro residues" evidence="2">
    <location>
        <begin position="137"/>
        <end position="146"/>
    </location>
</feature>
<evidence type="ECO:0000256" key="2">
    <source>
        <dbReference type="SAM" id="MobiDB-lite"/>
    </source>
</evidence>
<reference evidence="3" key="1">
    <citation type="journal article" date="2019" name="MBio">
        <title>Virus Genomes from Deep Sea Sediments Expand the Ocean Megavirome and Support Independent Origins of Viral Gigantism.</title>
        <authorList>
            <person name="Backstrom D."/>
            <person name="Yutin N."/>
            <person name="Jorgensen S.L."/>
            <person name="Dharamshi J."/>
            <person name="Homa F."/>
            <person name="Zaremba-Niedwiedzka K."/>
            <person name="Spang A."/>
            <person name="Wolf Y.I."/>
            <person name="Koonin E.V."/>
            <person name="Ettema T.J."/>
        </authorList>
    </citation>
    <scope>NUCLEOTIDE SEQUENCE</scope>
</reference>
<organism evidence="3">
    <name type="scientific">Marseillevirus LCMAC202</name>
    <dbReference type="NCBI Taxonomy" id="2506606"/>
    <lineage>
        <taxon>Viruses</taxon>
        <taxon>Varidnaviria</taxon>
        <taxon>Bamfordvirae</taxon>
        <taxon>Nucleocytoviricota</taxon>
        <taxon>Megaviricetes</taxon>
        <taxon>Pimascovirales</taxon>
        <taxon>Pimascovirales incertae sedis</taxon>
        <taxon>Marseilleviridae</taxon>
    </lineage>
</organism>
<protein>
    <submittedName>
        <fullName evidence="3">Uncharacterized protein</fullName>
    </submittedName>
</protein>
<accession>A0A481YXT9</accession>
<gene>
    <name evidence="3" type="ORF">LCMAC202_03000</name>
</gene>
<dbReference type="EMBL" id="MK500371">
    <property type="protein sequence ID" value="QBK87939.1"/>
    <property type="molecule type" value="Genomic_DNA"/>
</dbReference>
<proteinExistence type="predicted"/>
<feature type="region of interest" description="Disordered" evidence="2">
    <location>
        <begin position="127"/>
        <end position="183"/>
    </location>
</feature>
<evidence type="ECO:0000313" key="3">
    <source>
        <dbReference type="EMBL" id="QBK87939.1"/>
    </source>
</evidence>
<sequence length="183" mass="19494">MSTTVLSEDIVGVVSKLNDLQSRKNELQERIQLFENKLIMTREASLALATEEEDLVSQLQASGFSYDQAPIQKIPTTILRDTPTNDLPPDQLTALLSSLLQQKAPTSNQPLPSTPIVPTSASSGFGNIYNFPQPAGNTPPLPPVPPSGLGSVMTPGGAQPRIRAAPKTPTSSTPGLSIRRNAK</sequence>
<keyword evidence="1" id="KW-0175">Coiled coil</keyword>
<name>A0A481YXT9_9VIRU</name>
<feature type="coiled-coil region" evidence="1">
    <location>
        <begin position="10"/>
        <end position="44"/>
    </location>
</feature>